<proteinExistence type="predicted"/>
<comment type="caution">
    <text evidence="1">The sequence shown here is derived from an EMBL/GenBank/DDBJ whole genome shotgun (WGS) entry which is preliminary data.</text>
</comment>
<keyword evidence="2" id="KW-1185">Reference proteome</keyword>
<protein>
    <submittedName>
        <fullName evidence="1">Vacuolar import and degradation protein 27</fullName>
        <ecNumber evidence="1">2.1.1.221</ecNumber>
    </submittedName>
</protein>
<evidence type="ECO:0000313" key="1">
    <source>
        <dbReference type="EMBL" id="KAJ9058936.1"/>
    </source>
</evidence>
<sequence>MFLFKSVNNLIFGDDPASSDGIKIESGEFYGRLVNRPKDPTLIFRDACLSIKKTSHEFNYQLVVTRIFEEGEEELELEKSDVIDDERTFLIDEEMKFKIEKEKTDEGLAHVLSWRGLDSRGNERLYEFVASTKNVSDNYVSTFLESVVGCVYERKNKASRDKATQDEVSKLAEDLAKADINQDPQSKASGSTTKKPAPKSTAKIILSVKADLLLFDEKMGGFTAIRDNADVWISQEVDQPFKFWLSVVEPIAGNVKHTQNLVCQPIEAEMNPYFSNKEHSFVWNFKEGPLFQSWLLSFPNIKDEIEFKGTFTRCLYESVNQSSFGKAKQEEQSYYEEAYNDKNAYEEIVAEPSDDESSSEEEEEPERVEKESFDQGKDTNSQLAVGYKNNRSYVVRGSRIGVFKHAARDQIEFASSINKVSDLSGKTFNPSKVMLHDQDSSMVLMNPLNHNTLYRMDLERGQVVEEWKVHDDIPCTDVFSSSKYSQMTPEQTLMGIGPNALYRIDPRINGPNKLVETELKKYATAQNFSCATTTLKGEIAVASKKGEIKLFDRCGINAKTALPAMGDAIISLDVTNDGRYIIATCKTYLLLVDVMIQSDPQKRLGFAKSFPKAEKPLPRRLQLKPEDVALMNQAVSFTPARFNAGQDSLEKHIVSSIGPFVIMWNFRKVKNGDLFAYSIRKYADNVVTDNFQFDQDRSIIVTLPNDVTITTKGQLRTPREALKSHRNLRSKNNIVNAPF</sequence>
<keyword evidence="1" id="KW-0489">Methyltransferase</keyword>
<dbReference type="EC" id="2.1.1.221" evidence="1"/>
<dbReference type="Proteomes" id="UP001165960">
    <property type="component" value="Unassembled WGS sequence"/>
</dbReference>
<dbReference type="EMBL" id="QTSX02005701">
    <property type="protein sequence ID" value="KAJ9058936.1"/>
    <property type="molecule type" value="Genomic_DNA"/>
</dbReference>
<gene>
    <name evidence="1" type="primary">vid27_1</name>
    <name evidence="1" type="ORF">DSO57_1007339</name>
</gene>
<organism evidence="1 2">
    <name type="scientific">Entomophthora muscae</name>
    <dbReference type="NCBI Taxonomy" id="34485"/>
    <lineage>
        <taxon>Eukaryota</taxon>
        <taxon>Fungi</taxon>
        <taxon>Fungi incertae sedis</taxon>
        <taxon>Zoopagomycota</taxon>
        <taxon>Entomophthoromycotina</taxon>
        <taxon>Entomophthoromycetes</taxon>
        <taxon>Entomophthorales</taxon>
        <taxon>Entomophthoraceae</taxon>
        <taxon>Entomophthora</taxon>
    </lineage>
</organism>
<evidence type="ECO:0000313" key="2">
    <source>
        <dbReference type="Proteomes" id="UP001165960"/>
    </source>
</evidence>
<keyword evidence="1" id="KW-0808">Transferase</keyword>
<accession>A0ACC2S975</accession>
<reference evidence="1" key="1">
    <citation type="submission" date="2022-04" db="EMBL/GenBank/DDBJ databases">
        <title>Genome of the entomopathogenic fungus Entomophthora muscae.</title>
        <authorList>
            <person name="Elya C."/>
            <person name="Lovett B.R."/>
            <person name="Lee E."/>
            <person name="Macias A.M."/>
            <person name="Hajek A.E."/>
            <person name="De Bivort B.L."/>
            <person name="Kasson M.T."/>
            <person name="De Fine Licht H.H."/>
            <person name="Stajich J.E."/>
        </authorList>
    </citation>
    <scope>NUCLEOTIDE SEQUENCE</scope>
    <source>
        <strain evidence="1">Berkeley</strain>
    </source>
</reference>
<name>A0ACC2S975_9FUNG</name>